<evidence type="ECO:0000313" key="3">
    <source>
        <dbReference type="Proteomes" id="UP000006696"/>
    </source>
</evidence>
<proteinExistence type="predicted"/>
<dbReference type="EMBL" id="EF537008">
    <property type="protein sequence ID" value="ABQ12457.1"/>
    <property type="molecule type" value="Genomic_DNA"/>
</dbReference>
<dbReference type="RefSeq" id="YP_001285782.1">
    <property type="nucleotide sequence ID" value="NC_009551.1"/>
</dbReference>
<dbReference type="OrthoDB" id="29724at10239"/>
<organism evidence="2 3">
    <name type="scientific">Phormidium phage Pf-WMP3</name>
    <dbReference type="NCBI Taxonomy" id="2914005"/>
    <lineage>
        <taxon>Viruses</taxon>
        <taxon>Duplodnaviria</taxon>
        <taxon>Heunggongvirae</taxon>
        <taxon>Uroviricota</taxon>
        <taxon>Caudoviricetes</taxon>
        <taxon>Saffermanviridae</taxon>
        <taxon>Wumptrevirus</taxon>
        <taxon>Wumptrevirus WMP3</taxon>
    </lineage>
</organism>
<dbReference type="Pfam" id="PF18909">
    <property type="entry name" value="dGTP_diPhyd_N"/>
    <property type="match status" value="1"/>
</dbReference>
<reference evidence="2 3" key="1">
    <citation type="journal article" date="2008" name="Microb. Ecol.">
        <title>Genomic analysis of freshwater cyanophage Pf-WMP3 Infecting cyanobacterium Phormidium foveolarum: the conserved elements for a phage.</title>
        <authorList>
            <person name="Liu X."/>
            <person name="Kong S."/>
            <person name="Shi M."/>
            <person name="Fu L."/>
            <person name="Gao Y."/>
            <person name="An C."/>
        </authorList>
    </citation>
    <scope>NUCLEOTIDE SEQUENCE [LARGE SCALE GENOMIC DNA]</scope>
</reference>
<dbReference type="InterPro" id="IPR044038">
    <property type="entry name" value="dATP/dGTP_diPOhydrolase_N"/>
</dbReference>
<protein>
    <submittedName>
        <fullName evidence="2">PfWMP3_17</fullName>
    </submittedName>
</protein>
<evidence type="ECO:0000259" key="1">
    <source>
        <dbReference type="Pfam" id="PF18909"/>
    </source>
</evidence>
<dbReference type="Proteomes" id="UP000006696">
    <property type="component" value="Segment"/>
</dbReference>
<evidence type="ECO:0000313" key="2">
    <source>
        <dbReference type="EMBL" id="ABQ12457.1"/>
    </source>
</evidence>
<dbReference type="GeneID" id="5220478"/>
<keyword evidence="3" id="KW-1185">Reference proteome</keyword>
<name>A5HL50_9CAUD</name>
<sequence length="359" mass="41169">MAIFYTRKANDYYNYGDKDGHRKVLALVGICNFQTTIEHTDGQKYNKFSIAGSCLPQWLLDKYGDVIMKELPGEKQTMTIYELASKYRVKGRPCVFVSSEEGVMSYETTKIFYLFDFLKKNKFRATPEVIDYLKVTKVNHPELLLYIDGEEYTAVTDNTYTIFVDTYNNQLTWNGDYKQGNADKVRKYLVSKSWEYSEEAVCRLRELWDGTWTLVIDGTVYSPKVSDLDKRVRDFLHPKAETTYSSVDVLSVMSDDAPTTTNASGGKQSHLGAAFELLPPDALTQVAVILEHGAKKYSAWNWLRISRNDHIRHALGHIFAYISKGDIKDLQHAACRLLFALETQPNHEQEKPYHTKGNN</sequence>
<gene>
    <name evidence="2" type="ORF">PfWMP3_17</name>
</gene>
<feature type="domain" description="dATP/dGTP diphosphohydrolase N-terminal" evidence="1">
    <location>
        <begin position="264"/>
        <end position="349"/>
    </location>
</feature>
<accession>A5HL50</accession>
<dbReference type="KEGG" id="vg:5220478"/>